<sequence length="453" mass="52308">MSWFAELADKAENLLNNLDEKTGVALRNHNILKSQHGKHESECNEGPPWKQKTSRKSVSNNILTSITKANHVPEESKSPLESSSPMSHSPIKKLTGNFKDELSKENKSSCHSETYGLNYSSRNLVEELRSNDASNPEIYFKNRITEITKLNGDKQLLEKNLMELKQENKDLLIRLNILETEIAEKQKENSKNEKDLKCAQNVINELQLELTKTREACQGLQTDWDAYKLRVKNMLIAKDQEIKSLHDEPMQTRETKTFTAELEKLKSDREKLMEDLNHVRNEYNVMKSCMEELESKSHSTEKIVIALRDALREERFAKNRLEVDYETLSKDHKKLQLDSSHTIANLREELVEKEKLTNIQHSPSESDGSSDINTLNAVDYDAIQETLAYEKIQSLTDTLVVKQRKIDSLIAENNMMRIQMEKLEVGLHLWVLLILLTYSPDGQNYKYGNDARY</sequence>
<organism evidence="9 10">
    <name type="scientific">Eumeta variegata</name>
    <name type="common">Bagworm moth</name>
    <name type="synonym">Eumeta japonica</name>
    <dbReference type="NCBI Taxonomy" id="151549"/>
    <lineage>
        <taxon>Eukaryota</taxon>
        <taxon>Metazoa</taxon>
        <taxon>Ecdysozoa</taxon>
        <taxon>Arthropoda</taxon>
        <taxon>Hexapoda</taxon>
        <taxon>Insecta</taxon>
        <taxon>Pterygota</taxon>
        <taxon>Neoptera</taxon>
        <taxon>Endopterygota</taxon>
        <taxon>Lepidoptera</taxon>
        <taxon>Glossata</taxon>
        <taxon>Ditrysia</taxon>
        <taxon>Tineoidea</taxon>
        <taxon>Psychidae</taxon>
        <taxon>Oiketicinae</taxon>
        <taxon>Eumeta</taxon>
    </lineage>
</organism>
<gene>
    <name evidence="9" type="ORF">EVAR_43468_1</name>
</gene>
<keyword evidence="4" id="KW-0333">Golgi apparatus</keyword>
<dbReference type="GO" id="GO:0007030">
    <property type="term" value="P:Golgi organization"/>
    <property type="evidence" value="ECO:0007669"/>
    <property type="project" value="InterPro"/>
</dbReference>
<evidence type="ECO:0000256" key="8">
    <source>
        <dbReference type="SAM" id="MobiDB-lite"/>
    </source>
</evidence>
<proteinExistence type="predicted"/>
<dbReference type="AlphaFoldDB" id="A0A4C1Z4A5"/>
<protein>
    <submittedName>
        <fullName evidence="9">Uncharacterized protein</fullName>
    </submittedName>
</protein>
<evidence type="ECO:0000256" key="2">
    <source>
        <dbReference type="ARBA" id="ARBA00022692"/>
    </source>
</evidence>
<keyword evidence="3" id="KW-1133">Transmembrane helix</keyword>
<feature type="compositionally biased region" description="Basic and acidic residues" evidence="8">
    <location>
        <begin position="98"/>
        <end position="110"/>
    </location>
</feature>
<dbReference type="Pfam" id="PF09787">
    <property type="entry name" value="Golgin_A5"/>
    <property type="match status" value="1"/>
</dbReference>
<evidence type="ECO:0000313" key="10">
    <source>
        <dbReference type="Proteomes" id="UP000299102"/>
    </source>
</evidence>
<dbReference type="EMBL" id="BGZK01001548">
    <property type="protein sequence ID" value="GBP82122.1"/>
    <property type="molecule type" value="Genomic_DNA"/>
</dbReference>
<feature type="compositionally biased region" description="Polar residues" evidence="8">
    <location>
        <begin position="56"/>
        <end position="68"/>
    </location>
</feature>
<comment type="caution">
    <text evidence="9">The sequence shown here is derived from an EMBL/GenBank/DDBJ whole genome shotgun (WGS) entry which is preliminary data.</text>
</comment>
<keyword evidence="6" id="KW-0472">Membrane</keyword>
<keyword evidence="2" id="KW-0812">Transmembrane</keyword>
<evidence type="ECO:0000256" key="3">
    <source>
        <dbReference type="ARBA" id="ARBA00022989"/>
    </source>
</evidence>
<dbReference type="Proteomes" id="UP000299102">
    <property type="component" value="Unassembled WGS sequence"/>
</dbReference>
<evidence type="ECO:0000256" key="6">
    <source>
        <dbReference type="ARBA" id="ARBA00023136"/>
    </source>
</evidence>
<accession>A0A4C1Z4A5</accession>
<reference evidence="9 10" key="1">
    <citation type="journal article" date="2019" name="Commun. Biol.">
        <title>The bagworm genome reveals a unique fibroin gene that provides high tensile strength.</title>
        <authorList>
            <person name="Kono N."/>
            <person name="Nakamura H."/>
            <person name="Ohtoshi R."/>
            <person name="Tomita M."/>
            <person name="Numata K."/>
            <person name="Arakawa K."/>
        </authorList>
    </citation>
    <scope>NUCLEOTIDE SEQUENCE [LARGE SCALE GENOMIC DNA]</scope>
</reference>
<dbReference type="GO" id="GO:0000139">
    <property type="term" value="C:Golgi membrane"/>
    <property type="evidence" value="ECO:0007669"/>
    <property type="project" value="UniProtKB-SubCell"/>
</dbReference>
<feature type="coiled-coil region" evidence="7">
    <location>
        <begin position="255"/>
        <end position="338"/>
    </location>
</feature>
<dbReference type="InterPro" id="IPR019177">
    <property type="entry name" value="Golgin_subfamily_A_member_5"/>
</dbReference>
<feature type="compositionally biased region" description="Low complexity" evidence="8">
    <location>
        <begin position="79"/>
        <end position="89"/>
    </location>
</feature>
<name>A0A4C1Z4A5_EUMVA</name>
<comment type="subcellular location">
    <subcellularLocation>
        <location evidence="1">Golgi apparatus membrane</location>
    </subcellularLocation>
</comment>
<keyword evidence="5 7" id="KW-0175">Coiled coil</keyword>
<evidence type="ECO:0000256" key="7">
    <source>
        <dbReference type="SAM" id="Coils"/>
    </source>
</evidence>
<evidence type="ECO:0000256" key="1">
    <source>
        <dbReference type="ARBA" id="ARBA00004394"/>
    </source>
</evidence>
<feature type="region of interest" description="Disordered" evidence="8">
    <location>
        <begin position="33"/>
        <end position="113"/>
    </location>
</feature>
<dbReference type="STRING" id="151549.A0A4C1Z4A5"/>
<evidence type="ECO:0000313" key="9">
    <source>
        <dbReference type="EMBL" id="GBP82122.1"/>
    </source>
</evidence>
<feature type="coiled-coil region" evidence="7">
    <location>
        <begin position="147"/>
        <end position="223"/>
    </location>
</feature>
<evidence type="ECO:0000256" key="4">
    <source>
        <dbReference type="ARBA" id="ARBA00023034"/>
    </source>
</evidence>
<keyword evidence="10" id="KW-1185">Reference proteome</keyword>
<evidence type="ECO:0000256" key="5">
    <source>
        <dbReference type="ARBA" id="ARBA00023054"/>
    </source>
</evidence>
<dbReference type="OrthoDB" id="248903at2759"/>